<dbReference type="InterPro" id="IPR005084">
    <property type="entry name" value="CBM6"/>
</dbReference>
<sequence>MFGMKKWKRSGILAGLLAFTLVWSNLSIVPTETVSAAGETVQVWLTDSGLSSKLAPQASQTFSKHRNHGYNAIFVDENSTFQTIEGFGASLTDSSAYLINEKLSPSARTAVMTNLFSPTNGIGVNWLRQPMGASDFSHVGNYNYKNSPTAPFSIAHDEINIIPLLQQARALNPNLKIMASPWSAPGWMKENGSMLGGDTAKLKTANYGDFATYFANFVDAYNSKGLPIYAVTPQNEPRWASTGYPGMYMTPQEQANFVKNNLGPALSGKNVKIFAFDHNWDIDYFLPEYYTDAAATAYTDGSAWHCYGGEASVMSTMHYRIPSKGTYQTECTSGIWTEQTTGQFDVDMKNLTKTMRHWSKNFIAWNLALDTNNGPTNGGCTTCTGLIEINQASGNVKYTESYYSMGHFSKFVLPGAVRIASTGYAWGLHNAAFKNPDGSKVLVAYNETSSDHSFDVVWGDQSYSYTLPAKSAATFKWSGTQSKPATVIPGDRELRASSYHEAFDIVPQTSEDTHGGLNISFTKNNSWLLYKNVDIAGINGVTARVANGHTNTSIEVRTNSPSGPLLGTIPVNGTGGWQNWTSVSASLTGASGVKDIYLVFKGGANLNSIQFTSANLLQNPGFESGNTTNWSAWYPSGAASVHSVDNDYPHSGTYKLVHHNAAAAYQQTTYQAVGVSNGVYRATVWVRSSGGQNQLRLEASNYGGAARYDSIDGLSIPWNWTQLVIDNINVTNGTITIGVHSNAAAGNWAAIDDFKLTRLQ</sequence>
<evidence type="ECO:0000313" key="7">
    <source>
        <dbReference type="Proteomes" id="UP000261905"/>
    </source>
</evidence>
<dbReference type="Pfam" id="PF03422">
    <property type="entry name" value="CBM_6"/>
    <property type="match status" value="1"/>
</dbReference>
<dbReference type="SMART" id="SM00606">
    <property type="entry name" value="CBD_IV"/>
    <property type="match status" value="1"/>
</dbReference>
<reference evidence="6 7" key="1">
    <citation type="submission" date="2018-08" db="EMBL/GenBank/DDBJ databases">
        <title>Paenibacillus sp. M4BSY-1, whole genome shotgun sequence.</title>
        <authorList>
            <person name="Tuo L."/>
        </authorList>
    </citation>
    <scope>NUCLEOTIDE SEQUENCE [LARGE SCALE GENOMIC DNA]</scope>
    <source>
        <strain evidence="6 7">M4BSY-1</strain>
    </source>
</reference>
<dbReference type="InterPro" id="IPR001139">
    <property type="entry name" value="Glyco_hydro_30"/>
</dbReference>
<protein>
    <submittedName>
        <fullName evidence="6">Glycosyl hydrolase</fullName>
    </submittedName>
</protein>
<dbReference type="GO" id="GO:0006680">
    <property type="term" value="P:glucosylceramide catabolic process"/>
    <property type="evidence" value="ECO:0007669"/>
    <property type="project" value="TreeGrafter"/>
</dbReference>
<dbReference type="Pfam" id="PF17189">
    <property type="entry name" value="Glyco_hydro_30C"/>
    <property type="match status" value="1"/>
</dbReference>
<dbReference type="Gene3D" id="2.60.40.1180">
    <property type="entry name" value="Golgi alpha-mannosidase II"/>
    <property type="match status" value="1"/>
</dbReference>
<dbReference type="InterPro" id="IPR013780">
    <property type="entry name" value="Glyco_hydro_b"/>
</dbReference>
<gene>
    <name evidence="6" type="ORF">DX130_23075</name>
</gene>
<evidence type="ECO:0000256" key="2">
    <source>
        <dbReference type="ARBA" id="ARBA00022729"/>
    </source>
</evidence>
<dbReference type="PANTHER" id="PTHR11069:SF23">
    <property type="entry name" value="LYSOSOMAL ACID GLUCOSYLCERAMIDASE"/>
    <property type="match status" value="1"/>
</dbReference>
<dbReference type="InterPro" id="IPR008979">
    <property type="entry name" value="Galactose-bd-like_sf"/>
</dbReference>
<dbReference type="PANTHER" id="PTHR11069">
    <property type="entry name" value="GLUCOSYLCERAMIDASE"/>
    <property type="match status" value="1"/>
</dbReference>
<dbReference type="SUPFAM" id="SSF51011">
    <property type="entry name" value="Glycosyl hydrolase domain"/>
    <property type="match status" value="1"/>
</dbReference>
<evidence type="ECO:0000313" key="6">
    <source>
        <dbReference type="EMBL" id="REK71322.1"/>
    </source>
</evidence>
<dbReference type="Gene3D" id="3.20.20.80">
    <property type="entry name" value="Glycosidases"/>
    <property type="match status" value="1"/>
</dbReference>
<dbReference type="PROSITE" id="PS51175">
    <property type="entry name" value="CBM6"/>
    <property type="match status" value="1"/>
</dbReference>
<dbReference type="InterPro" id="IPR033453">
    <property type="entry name" value="Glyco_hydro_30_TIM-barrel"/>
</dbReference>
<evidence type="ECO:0000256" key="4">
    <source>
        <dbReference type="RuleBase" id="RU361188"/>
    </source>
</evidence>
<dbReference type="SUPFAM" id="SSF51445">
    <property type="entry name" value="(Trans)glycosidases"/>
    <property type="match status" value="1"/>
</dbReference>
<evidence type="ECO:0000256" key="3">
    <source>
        <dbReference type="ARBA" id="ARBA00022801"/>
    </source>
</evidence>
<comment type="caution">
    <text evidence="6">The sequence shown here is derived from an EMBL/GenBank/DDBJ whole genome shotgun (WGS) entry which is preliminary data.</text>
</comment>
<accession>A0A371P5Y4</accession>
<dbReference type="GO" id="GO:0004348">
    <property type="term" value="F:glucosylceramidase activity"/>
    <property type="evidence" value="ECO:0007669"/>
    <property type="project" value="InterPro"/>
</dbReference>
<organism evidence="6 7">
    <name type="scientific">Paenibacillus paeoniae</name>
    <dbReference type="NCBI Taxonomy" id="2292705"/>
    <lineage>
        <taxon>Bacteria</taxon>
        <taxon>Bacillati</taxon>
        <taxon>Bacillota</taxon>
        <taxon>Bacilli</taxon>
        <taxon>Bacillales</taxon>
        <taxon>Paenibacillaceae</taxon>
        <taxon>Paenibacillus</taxon>
    </lineage>
</organism>
<dbReference type="InterPro" id="IPR033452">
    <property type="entry name" value="GH30_C"/>
</dbReference>
<dbReference type="OrthoDB" id="9806701at2"/>
<dbReference type="InterPro" id="IPR003305">
    <property type="entry name" value="CenC_carb-bd"/>
</dbReference>
<dbReference type="GO" id="GO:0030246">
    <property type="term" value="F:carbohydrate binding"/>
    <property type="evidence" value="ECO:0007669"/>
    <property type="project" value="InterPro"/>
</dbReference>
<dbReference type="CDD" id="cd04084">
    <property type="entry name" value="CBM6_xylanase-like"/>
    <property type="match status" value="1"/>
</dbReference>
<dbReference type="SUPFAM" id="SSF49785">
    <property type="entry name" value="Galactose-binding domain-like"/>
    <property type="match status" value="2"/>
</dbReference>
<dbReference type="Proteomes" id="UP000261905">
    <property type="component" value="Unassembled WGS sequence"/>
</dbReference>
<dbReference type="Pfam" id="PF02055">
    <property type="entry name" value="Glyco_hydro_30"/>
    <property type="match status" value="1"/>
</dbReference>
<dbReference type="Pfam" id="PF02018">
    <property type="entry name" value="CBM_4_9"/>
    <property type="match status" value="1"/>
</dbReference>
<proteinExistence type="inferred from homology"/>
<dbReference type="AlphaFoldDB" id="A0A371P5Y4"/>
<keyword evidence="2" id="KW-0732">Signal</keyword>
<name>A0A371P5Y4_9BACL</name>
<feature type="domain" description="CBM6" evidence="5">
    <location>
        <begin position="492"/>
        <end position="612"/>
    </location>
</feature>
<evidence type="ECO:0000256" key="1">
    <source>
        <dbReference type="ARBA" id="ARBA00005382"/>
    </source>
</evidence>
<keyword evidence="7" id="KW-1185">Reference proteome</keyword>
<keyword evidence="3 4" id="KW-0378">Hydrolase</keyword>
<dbReference type="EMBL" id="QUBQ01000006">
    <property type="protein sequence ID" value="REK71322.1"/>
    <property type="molecule type" value="Genomic_DNA"/>
</dbReference>
<dbReference type="Gene3D" id="2.60.120.260">
    <property type="entry name" value="Galactose-binding domain-like"/>
    <property type="match status" value="2"/>
</dbReference>
<comment type="similarity">
    <text evidence="1 4">Belongs to the glycosyl hydrolase 30 family.</text>
</comment>
<dbReference type="InterPro" id="IPR017853">
    <property type="entry name" value="GH"/>
</dbReference>
<evidence type="ECO:0000259" key="5">
    <source>
        <dbReference type="PROSITE" id="PS51175"/>
    </source>
</evidence>
<dbReference type="GO" id="GO:0016020">
    <property type="term" value="C:membrane"/>
    <property type="evidence" value="ECO:0007669"/>
    <property type="project" value="GOC"/>
</dbReference>
<keyword evidence="4" id="KW-0326">Glycosidase</keyword>
<dbReference type="InterPro" id="IPR006584">
    <property type="entry name" value="Cellulose-bd_IV"/>
</dbReference>